<comment type="caution">
    <text evidence="1">The sequence shown here is derived from an EMBL/GenBank/DDBJ whole genome shotgun (WGS) entry which is preliminary data.</text>
</comment>
<protein>
    <submittedName>
        <fullName evidence="1">Uncharacterized protein</fullName>
    </submittedName>
</protein>
<name>A0ABS0G442_9PSED</name>
<evidence type="ECO:0000313" key="1">
    <source>
        <dbReference type="EMBL" id="MBF8647311.1"/>
    </source>
</evidence>
<dbReference type="Proteomes" id="UP000639294">
    <property type="component" value="Unassembled WGS sequence"/>
</dbReference>
<keyword evidence="2" id="KW-1185">Reference proteome</keyword>
<accession>A0ABS0G442</accession>
<gene>
    <name evidence="1" type="ORF">IRZ77_17275</name>
</gene>
<dbReference type="EMBL" id="JADLJS010000024">
    <property type="protein sequence ID" value="MBF8647311.1"/>
    <property type="molecule type" value="Genomic_DNA"/>
</dbReference>
<dbReference type="RefSeq" id="WP_146190384.1">
    <property type="nucleotide sequence ID" value="NZ_JADLJR010000034.1"/>
</dbReference>
<proteinExistence type="predicted"/>
<sequence>MKIPARTKKALKNYSIGIDSHDEDISILIESELYIPPKTMSHDECLRWLDHSLKSTSKKLVTDHFLYGVQNFKPEYRAAFSAFSVASKLPRHTYQGLDVYCKTCGAFETQTIDLTLINCSRYLYGSLRSMTPADLALYLQLDTNLPAPKKFTNERFIVLLSELAISPINETPTSLLKRLSNNKHLNFPKEEIRGLLETLGFTGILQSPLHPGYIYEYTPPFSKSAKTSKSDWRYPIDFWTGTNGINDSAIKFWFSEQQDIMDKI</sequence>
<reference evidence="1 2" key="1">
    <citation type="submission" date="2020-10" db="EMBL/GenBank/DDBJ databases">
        <title>Genome sequences of Pseudomonas isolates.</title>
        <authorList>
            <person name="Wessels L."/>
            <person name="Reich F."/>
            <person name="Hammerl J."/>
        </authorList>
    </citation>
    <scope>NUCLEOTIDE SEQUENCE [LARGE SCALE GENOMIC DNA]</scope>
    <source>
        <strain evidence="1 2">20-MO00628-0</strain>
    </source>
</reference>
<organism evidence="1 2">
    <name type="scientific">Pseudomonas pudica</name>
    <dbReference type="NCBI Taxonomy" id="272772"/>
    <lineage>
        <taxon>Bacteria</taxon>
        <taxon>Pseudomonadati</taxon>
        <taxon>Pseudomonadota</taxon>
        <taxon>Gammaproteobacteria</taxon>
        <taxon>Pseudomonadales</taxon>
        <taxon>Pseudomonadaceae</taxon>
        <taxon>Pseudomonas</taxon>
    </lineage>
</organism>
<evidence type="ECO:0000313" key="2">
    <source>
        <dbReference type="Proteomes" id="UP000639294"/>
    </source>
</evidence>